<dbReference type="InterPro" id="IPR040079">
    <property type="entry name" value="Glutathione_S-Trfase"/>
</dbReference>
<dbReference type="NCBIfam" id="TIGR01262">
    <property type="entry name" value="maiA"/>
    <property type="match status" value="1"/>
</dbReference>
<dbReference type="PANTHER" id="PTHR42673:SF21">
    <property type="entry name" value="GLUTATHIONE S-TRANSFERASE YFCF"/>
    <property type="match status" value="1"/>
</dbReference>
<dbReference type="InterPro" id="IPR005955">
    <property type="entry name" value="GST_Zeta"/>
</dbReference>
<dbReference type="PANTHER" id="PTHR42673">
    <property type="entry name" value="MALEYLACETOACETATE ISOMERASE"/>
    <property type="match status" value="1"/>
</dbReference>
<organism evidence="4 5">
    <name type="scientific">Rhodobium gokarnense</name>
    <dbReference type="NCBI Taxonomy" id="364296"/>
    <lineage>
        <taxon>Bacteria</taxon>
        <taxon>Pseudomonadati</taxon>
        <taxon>Pseudomonadota</taxon>
        <taxon>Alphaproteobacteria</taxon>
        <taxon>Hyphomicrobiales</taxon>
        <taxon>Rhodobiaceae</taxon>
        <taxon>Rhodobium</taxon>
    </lineage>
</organism>
<proteinExistence type="inferred from homology"/>
<dbReference type="InterPro" id="IPR004045">
    <property type="entry name" value="Glutathione_S-Trfase_N"/>
</dbReference>
<dbReference type="GO" id="GO:0016853">
    <property type="term" value="F:isomerase activity"/>
    <property type="evidence" value="ECO:0007669"/>
    <property type="project" value="UniProtKB-KW"/>
</dbReference>
<feature type="domain" description="GST C-terminal" evidence="3">
    <location>
        <begin position="88"/>
        <end position="211"/>
    </location>
</feature>
<reference evidence="5" key="1">
    <citation type="submission" date="2023-07" db="EMBL/GenBank/DDBJ databases">
        <title>Genome sequencing of Purple Non-Sulfur Bacteria from various extreme environments.</title>
        <authorList>
            <person name="Mayer M."/>
        </authorList>
    </citation>
    <scope>NUCLEOTIDE SEQUENCE [LARGE SCALE GENOMIC DNA]</scope>
    <source>
        <strain evidence="5">DSM 17935</strain>
    </source>
</reference>
<dbReference type="PROSITE" id="PS50404">
    <property type="entry name" value="GST_NTER"/>
    <property type="match status" value="1"/>
</dbReference>
<evidence type="ECO:0000313" key="5">
    <source>
        <dbReference type="Proteomes" id="UP001209755"/>
    </source>
</evidence>
<name>A0ABT3HGE8_9HYPH</name>
<protein>
    <submittedName>
        <fullName evidence="4">Maleylacetoacetate isomerase</fullName>
    </submittedName>
</protein>
<comment type="caution">
    <text evidence="4">The sequence shown here is derived from an EMBL/GenBank/DDBJ whole genome shotgun (WGS) entry which is preliminary data.</text>
</comment>
<dbReference type="Gene3D" id="3.40.30.10">
    <property type="entry name" value="Glutaredoxin"/>
    <property type="match status" value="1"/>
</dbReference>
<feature type="domain" description="GST N-terminal" evidence="2">
    <location>
        <begin position="1"/>
        <end position="83"/>
    </location>
</feature>
<dbReference type="SUPFAM" id="SSF47616">
    <property type="entry name" value="GST C-terminal domain-like"/>
    <property type="match status" value="1"/>
</dbReference>
<sequence>MKLYSYYRSSAAYRVRIALALKGLSYDYRPVHLVAGGGEHLTPEYAAINPQKRVPTLELDDGTCLIQSLAILEYLDERYPEPPLLPTDAETRAKCRAIAAIIGCDIHPLNNSSTLAYLKGPFGQDQDAVTTWYAHWVHQGFSAIEQLLGEAPFCFGEAPGMADLYLVPQVFNARRFKVPLDAFPKIVAIDKRCADIEAFKAAHPDVQPDAE</sequence>
<dbReference type="Gene3D" id="1.20.1050.10">
    <property type="match status" value="1"/>
</dbReference>
<dbReference type="Pfam" id="PF13410">
    <property type="entry name" value="GST_C_2"/>
    <property type="match status" value="1"/>
</dbReference>
<dbReference type="CDD" id="cd03042">
    <property type="entry name" value="GST_N_Zeta"/>
    <property type="match status" value="1"/>
</dbReference>
<keyword evidence="5" id="KW-1185">Reference proteome</keyword>
<accession>A0ABT3HGE8</accession>
<gene>
    <name evidence="4" type="ORF">M2319_003816</name>
</gene>
<dbReference type="PROSITE" id="PS50405">
    <property type="entry name" value="GST_CTER"/>
    <property type="match status" value="1"/>
</dbReference>
<dbReference type="Pfam" id="PF13417">
    <property type="entry name" value="GST_N_3"/>
    <property type="match status" value="1"/>
</dbReference>
<dbReference type="EMBL" id="JAOQNS010000012">
    <property type="protein sequence ID" value="MCW2309462.1"/>
    <property type="molecule type" value="Genomic_DNA"/>
</dbReference>
<comment type="similarity">
    <text evidence="1">Belongs to the GST superfamily. Zeta family.</text>
</comment>
<keyword evidence="4" id="KW-0413">Isomerase</keyword>
<dbReference type="InterPro" id="IPR034330">
    <property type="entry name" value="GST_Zeta_C"/>
</dbReference>
<dbReference type="InterPro" id="IPR010987">
    <property type="entry name" value="Glutathione-S-Trfase_C-like"/>
</dbReference>
<dbReference type="SFLD" id="SFLDG00358">
    <property type="entry name" value="Main_(cytGST)"/>
    <property type="match status" value="1"/>
</dbReference>
<evidence type="ECO:0000313" key="4">
    <source>
        <dbReference type="EMBL" id="MCW2309462.1"/>
    </source>
</evidence>
<evidence type="ECO:0000259" key="2">
    <source>
        <dbReference type="PROSITE" id="PS50404"/>
    </source>
</evidence>
<dbReference type="InterPro" id="IPR036249">
    <property type="entry name" value="Thioredoxin-like_sf"/>
</dbReference>
<dbReference type="CDD" id="cd03191">
    <property type="entry name" value="GST_C_Zeta"/>
    <property type="match status" value="1"/>
</dbReference>
<evidence type="ECO:0000256" key="1">
    <source>
        <dbReference type="ARBA" id="ARBA00010007"/>
    </source>
</evidence>
<evidence type="ECO:0000259" key="3">
    <source>
        <dbReference type="PROSITE" id="PS50405"/>
    </source>
</evidence>
<dbReference type="SFLD" id="SFLDS00019">
    <property type="entry name" value="Glutathione_Transferase_(cytos"/>
    <property type="match status" value="1"/>
</dbReference>
<dbReference type="RefSeq" id="WP_264603037.1">
    <property type="nucleotide sequence ID" value="NZ_JAOQNS010000012.1"/>
</dbReference>
<dbReference type="InterPro" id="IPR034333">
    <property type="entry name" value="GST_Zeta_N"/>
</dbReference>
<dbReference type="InterPro" id="IPR036282">
    <property type="entry name" value="Glutathione-S-Trfase_C_sf"/>
</dbReference>
<dbReference type="SUPFAM" id="SSF52833">
    <property type="entry name" value="Thioredoxin-like"/>
    <property type="match status" value="1"/>
</dbReference>
<dbReference type="Proteomes" id="UP001209755">
    <property type="component" value="Unassembled WGS sequence"/>
</dbReference>